<dbReference type="InterPro" id="IPR043128">
    <property type="entry name" value="Rev_trsase/Diguanyl_cyclase"/>
</dbReference>
<dbReference type="AlphaFoldDB" id="A0A6S7GPM6"/>
<accession>A0A6S7GPM6</accession>
<dbReference type="Proteomes" id="UP001152795">
    <property type="component" value="Unassembled WGS sequence"/>
</dbReference>
<evidence type="ECO:0000313" key="2">
    <source>
        <dbReference type="Proteomes" id="UP001152795"/>
    </source>
</evidence>
<reference evidence="1" key="1">
    <citation type="submission" date="2020-04" db="EMBL/GenBank/DDBJ databases">
        <authorList>
            <person name="Alioto T."/>
            <person name="Alioto T."/>
            <person name="Gomez Garrido J."/>
        </authorList>
    </citation>
    <scope>NUCLEOTIDE SEQUENCE</scope>
    <source>
        <strain evidence="1">A484AB</strain>
    </source>
</reference>
<dbReference type="InterPro" id="IPR043502">
    <property type="entry name" value="DNA/RNA_pol_sf"/>
</dbReference>
<dbReference type="Pfam" id="PF00078">
    <property type="entry name" value="RVT_1"/>
    <property type="match status" value="1"/>
</dbReference>
<gene>
    <name evidence="1" type="ORF">PACLA_8A051156</name>
</gene>
<dbReference type="EMBL" id="CACRXK020002303">
    <property type="protein sequence ID" value="CAB3993653.1"/>
    <property type="molecule type" value="Genomic_DNA"/>
</dbReference>
<organism evidence="1 2">
    <name type="scientific">Paramuricea clavata</name>
    <name type="common">Red gorgonian</name>
    <name type="synonym">Violescent sea-whip</name>
    <dbReference type="NCBI Taxonomy" id="317549"/>
    <lineage>
        <taxon>Eukaryota</taxon>
        <taxon>Metazoa</taxon>
        <taxon>Cnidaria</taxon>
        <taxon>Anthozoa</taxon>
        <taxon>Octocorallia</taxon>
        <taxon>Malacalcyonacea</taxon>
        <taxon>Plexauridae</taxon>
        <taxon>Paramuricea</taxon>
    </lineage>
</organism>
<protein>
    <submittedName>
        <fullName evidence="1">Uncharacterized protein</fullName>
    </submittedName>
</protein>
<dbReference type="InterPro" id="IPR000477">
    <property type="entry name" value="RT_dom"/>
</dbReference>
<comment type="caution">
    <text evidence="1">The sequence shown here is derived from an EMBL/GenBank/DDBJ whole genome shotgun (WGS) entry which is preliminary data.</text>
</comment>
<evidence type="ECO:0000313" key="1">
    <source>
        <dbReference type="EMBL" id="CAB3993653.1"/>
    </source>
</evidence>
<sequence length="544" mass="62325">MENLLQGIPFIVVRVDDSLVSGSNVEEHLANLEEVLKRLPDHWLRQKKKKFAFMVNEVAKSVEPDEFPNRVLKEFAPELSPVISPIPKVTPPQSIESDLRPISLTCNFAKIMEGCFCKRLLSQLTRKSPASLLRGFDRIDHHVLIEELMKLDIHPILYNWINAFLSNRKQAVRIGGTLSDWKSPNGGIPQGTKLGVILFSVMTNKLISDWHLRTKFVDDIAALEIIPRNSISYLNNTVDGLYQFSVNHNMSLNPLKCKEMVINFMNNNSIIVSNVVERVTNYKLLGVQLSEDHKWNKHVDYIYKKACKKLYSLRVLRRAGVQQRNILKVDLTTIRPVLEYAVPVWQAIPVYLSERLESIQRRALRIIFPSIDNYDEAMMMAQTPTLKSIREQLCKKYMTKMKKEDHSLHFMLQKPKMSECSRPLSETLGSTPVPEETVLLMELLETTPIRAEQVKNLAKRTPVLAGVLKFPKQGCPSKCPNAELRPYFQRRDELSVQDDCIFWGVVVSPQGRRQVVEELHETDSGICKMNSLTIKKLCMVAEHG</sequence>
<dbReference type="Gene3D" id="3.30.70.270">
    <property type="match status" value="1"/>
</dbReference>
<dbReference type="SUPFAM" id="SSF56672">
    <property type="entry name" value="DNA/RNA polymerases"/>
    <property type="match status" value="2"/>
</dbReference>
<proteinExistence type="predicted"/>
<keyword evidence="2" id="KW-1185">Reference proteome</keyword>
<dbReference type="PANTHER" id="PTHR33332">
    <property type="entry name" value="REVERSE TRANSCRIPTASE DOMAIN-CONTAINING PROTEIN"/>
    <property type="match status" value="1"/>
</dbReference>
<name>A0A6S7GPM6_PARCT</name>